<gene>
    <name evidence="5" type="ORF">ATO3_05870</name>
</gene>
<dbReference type="Gene3D" id="2.60.450.10">
    <property type="entry name" value="Lipopolysaccharide (LPS) transport protein A like domain"/>
    <property type="match status" value="1"/>
</dbReference>
<dbReference type="Pfam" id="PF03968">
    <property type="entry name" value="LptD_N"/>
    <property type="match status" value="1"/>
</dbReference>
<evidence type="ECO:0000259" key="4">
    <source>
        <dbReference type="Pfam" id="PF03968"/>
    </source>
</evidence>
<dbReference type="GO" id="GO:0015920">
    <property type="term" value="P:lipopolysaccharide transport"/>
    <property type="evidence" value="ECO:0007669"/>
    <property type="project" value="InterPro"/>
</dbReference>
<proteinExistence type="predicted"/>
<dbReference type="NCBIfam" id="TIGR03002">
    <property type="entry name" value="outer_YhbN_LptA"/>
    <property type="match status" value="1"/>
</dbReference>
<feature type="domain" description="Organic solvent tolerance-like N-terminal" evidence="4">
    <location>
        <begin position="31"/>
        <end position="136"/>
    </location>
</feature>
<evidence type="ECO:0000256" key="2">
    <source>
        <dbReference type="ARBA" id="ARBA00022729"/>
    </source>
</evidence>
<dbReference type="GO" id="GO:0009279">
    <property type="term" value="C:cell outer membrane"/>
    <property type="evidence" value="ECO:0007669"/>
    <property type="project" value="TreeGrafter"/>
</dbReference>
<dbReference type="PANTHER" id="PTHR36504:SF1">
    <property type="entry name" value="LIPOPOLYSACCHARIDE EXPORT SYSTEM PROTEIN LPTA"/>
    <property type="match status" value="1"/>
</dbReference>
<keyword evidence="2" id="KW-0732">Signal</keyword>
<reference evidence="5 6" key="1">
    <citation type="submission" date="2013-04" db="EMBL/GenBank/DDBJ databases">
        <title>Oceanicola sp. 22II1-22F33 Genome Sequencing.</title>
        <authorList>
            <person name="Lai Q."/>
            <person name="Li G."/>
            <person name="Shao Z."/>
        </authorList>
    </citation>
    <scope>NUCLEOTIDE SEQUENCE [LARGE SCALE GENOMIC DNA]</scope>
    <source>
        <strain evidence="5 6">22II1-22F33</strain>
    </source>
</reference>
<keyword evidence="6" id="KW-1185">Reference proteome</keyword>
<name>A0A225NQS3_9RHOB</name>
<protein>
    <submittedName>
        <fullName evidence="5">Organic solvent tolerance protein OstA</fullName>
    </submittedName>
</protein>
<dbReference type="InterPro" id="IPR014340">
    <property type="entry name" value="LptA"/>
</dbReference>
<comment type="caution">
    <text evidence="5">The sequence shown here is derived from an EMBL/GenBank/DDBJ whole genome shotgun (WGS) entry which is preliminary data.</text>
</comment>
<keyword evidence="3" id="KW-0574">Periplasm</keyword>
<evidence type="ECO:0000313" key="6">
    <source>
        <dbReference type="Proteomes" id="UP000215377"/>
    </source>
</evidence>
<dbReference type="EMBL" id="AQQR01000002">
    <property type="protein sequence ID" value="OWU76140.1"/>
    <property type="molecule type" value="Genomic_DNA"/>
</dbReference>
<organism evidence="5 6">
    <name type="scientific">Marinibacterium profundimaris</name>
    <dbReference type="NCBI Taxonomy" id="1679460"/>
    <lineage>
        <taxon>Bacteria</taxon>
        <taxon>Pseudomonadati</taxon>
        <taxon>Pseudomonadota</taxon>
        <taxon>Alphaproteobacteria</taxon>
        <taxon>Rhodobacterales</taxon>
        <taxon>Paracoccaceae</taxon>
        <taxon>Marinibacterium</taxon>
    </lineage>
</organism>
<evidence type="ECO:0000313" key="5">
    <source>
        <dbReference type="EMBL" id="OWU76140.1"/>
    </source>
</evidence>
<accession>A0A225NQS3</accession>
<dbReference type="GO" id="GO:0030288">
    <property type="term" value="C:outer membrane-bounded periplasmic space"/>
    <property type="evidence" value="ECO:0007669"/>
    <property type="project" value="TreeGrafter"/>
</dbReference>
<evidence type="ECO:0000256" key="1">
    <source>
        <dbReference type="ARBA" id="ARBA00022448"/>
    </source>
</evidence>
<dbReference type="Proteomes" id="UP000215377">
    <property type="component" value="Unassembled WGS sequence"/>
</dbReference>
<evidence type="ECO:0000256" key="3">
    <source>
        <dbReference type="ARBA" id="ARBA00022764"/>
    </source>
</evidence>
<dbReference type="GO" id="GO:0017089">
    <property type="term" value="F:glycolipid transfer activity"/>
    <property type="evidence" value="ECO:0007669"/>
    <property type="project" value="TreeGrafter"/>
</dbReference>
<dbReference type="InterPro" id="IPR052037">
    <property type="entry name" value="LPS_export_LptA"/>
</dbReference>
<dbReference type="GO" id="GO:0001530">
    <property type="term" value="F:lipopolysaccharide binding"/>
    <property type="evidence" value="ECO:0007669"/>
    <property type="project" value="InterPro"/>
</dbReference>
<sequence length="159" mass="16496">MTASWLATTAPAQGTNLAFGGLRADTSQPVEVTADALDVDQEDGTAIFTGNVVVGQGEMRLTATEVLVVYKPDRSGIDRLVATGKVVLVNGPDAAEAEKADYTIDSGIVIMTGDVLLSQGPNALSGEQLNVDLATGTARMTGRVRTIFMPENGSPEEDG</sequence>
<dbReference type="PANTHER" id="PTHR36504">
    <property type="entry name" value="LIPOPOLYSACCHARIDE EXPORT SYSTEM PROTEIN LPTA"/>
    <property type="match status" value="1"/>
</dbReference>
<dbReference type="AlphaFoldDB" id="A0A225NQS3"/>
<dbReference type="InterPro" id="IPR005653">
    <property type="entry name" value="OstA-like_N"/>
</dbReference>
<keyword evidence="1" id="KW-0813">Transport</keyword>